<keyword evidence="1" id="KW-0614">Plasmid</keyword>
<organism evidence="1 2">
    <name type="scientific">Pseudomonas amygdali pv. lachrymans str. M301315</name>
    <dbReference type="NCBI Taxonomy" id="629260"/>
    <lineage>
        <taxon>Bacteria</taxon>
        <taxon>Pseudomonadati</taxon>
        <taxon>Pseudomonadota</taxon>
        <taxon>Gammaproteobacteria</taxon>
        <taxon>Pseudomonadales</taxon>
        <taxon>Pseudomonadaceae</taxon>
        <taxon>Pseudomonas</taxon>
        <taxon>Pseudomonas amygdali</taxon>
    </lineage>
</organism>
<geneLocation type="plasmid" evidence="2">
    <name>pmppla107</name>
</geneLocation>
<dbReference type="EMBL" id="CP031226">
    <property type="protein sequence ID" value="AXH60212.1"/>
    <property type="molecule type" value="Genomic_DNA"/>
</dbReference>
<dbReference type="GeneID" id="39473817"/>
<reference evidence="1 2" key="1">
    <citation type="journal article" date="2011" name="PLoS Pathog.">
        <title>Dynamic evolution of pathogenicity revealed by sequencing and comparative genomics of 19 Pseudomonas syringae isolates.</title>
        <authorList>
            <person name="Baltrus D.A."/>
            <person name="Nishimura M.T."/>
            <person name="Romanchuk A."/>
            <person name="Chang J.H."/>
            <person name="Mukhtar M.S."/>
            <person name="Cherkis K."/>
            <person name="Roach J."/>
            <person name="Grant S.R."/>
            <person name="Jones C.D."/>
            <person name="Dangl J.L."/>
        </authorList>
    </citation>
    <scope>NUCLEOTIDE SEQUENCE [LARGE SCALE GENOMIC DNA]</scope>
    <source>
        <strain evidence="1 2">M301315</strain>
    </source>
</reference>
<dbReference type="Proteomes" id="UP000006426">
    <property type="component" value="Plasmid pmppla107"/>
</dbReference>
<protein>
    <submittedName>
        <fullName evidence="1">Uncharacterized protein</fullName>
    </submittedName>
</protein>
<proteinExistence type="predicted"/>
<accession>A0AAD0PWW0</accession>
<sequence>MDNLNCVSCGEETCDLDFEFIDDELNHSHPLCPDCSAAARLQGQTCEHCGEPATHEVELGFLCDDHHDDYADGFLRD</sequence>
<evidence type="ECO:0000313" key="2">
    <source>
        <dbReference type="Proteomes" id="UP000006426"/>
    </source>
</evidence>
<name>A0AAD0PWW0_PSEAV</name>
<dbReference type="RefSeq" id="WP_005742673.1">
    <property type="nucleotide sequence ID" value="NZ_CP031226.1"/>
</dbReference>
<evidence type="ECO:0000313" key="1">
    <source>
        <dbReference type="EMBL" id="AXH60212.1"/>
    </source>
</evidence>
<dbReference type="AlphaFoldDB" id="A0AAD0PWW0"/>
<gene>
    <name evidence="1" type="ORF">PLA107_034055</name>
</gene>